<feature type="domain" description="Endonuclease/exonuclease/phosphatase" evidence="11">
    <location>
        <begin position="9"/>
        <end position="213"/>
    </location>
</feature>
<feature type="binding site" evidence="9">
    <location>
        <position position="12"/>
    </location>
    <ligand>
        <name>Mg(2+)</name>
        <dbReference type="ChEBI" id="CHEBI:18420"/>
        <label>1</label>
    </ligand>
</feature>
<evidence type="ECO:0000256" key="10">
    <source>
        <dbReference type="PIRSR" id="PIRSR604808-3"/>
    </source>
</evidence>
<comment type="similarity">
    <text evidence="2">Belongs to the DNA repair enzymes AP/ExoA family.</text>
</comment>
<reference evidence="12" key="2">
    <citation type="submission" date="2025-09" db="UniProtKB">
        <authorList>
            <consortium name="Ensembl"/>
        </authorList>
    </citation>
    <scope>IDENTIFICATION</scope>
</reference>
<keyword evidence="13" id="KW-1185">Reference proteome</keyword>
<dbReference type="Ensembl" id="ENSSMRT00000030673.1">
    <property type="protein sequence ID" value="ENSSMRP00000026223.1"/>
    <property type="gene ID" value="ENSSMRG00000020259.1"/>
</dbReference>
<dbReference type="PANTHER" id="PTHR22748:SF26">
    <property type="entry name" value="ENDONUCLEASE_EXONUCLEASE_PHOSPHATASE DOMAIN-CONTAINING PROTEIN"/>
    <property type="match status" value="1"/>
</dbReference>
<evidence type="ECO:0000256" key="1">
    <source>
        <dbReference type="ARBA" id="ARBA00000493"/>
    </source>
</evidence>
<dbReference type="SUPFAM" id="SSF56219">
    <property type="entry name" value="DNase I-like"/>
    <property type="match status" value="1"/>
</dbReference>
<dbReference type="GO" id="GO:0008311">
    <property type="term" value="F:double-stranded DNA 3'-5' DNA exonuclease activity"/>
    <property type="evidence" value="ECO:0007669"/>
    <property type="project" value="UniProtKB-EC"/>
</dbReference>
<dbReference type="PANTHER" id="PTHR22748">
    <property type="entry name" value="AP ENDONUCLEASE"/>
    <property type="match status" value="1"/>
</dbReference>
<dbReference type="GO" id="GO:0046872">
    <property type="term" value="F:metal ion binding"/>
    <property type="evidence" value="ECO:0007669"/>
    <property type="project" value="UniProtKB-KW"/>
</dbReference>
<accession>A0A8D0E4Q6</accession>
<dbReference type="InterPro" id="IPR005135">
    <property type="entry name" value="Endo/exonuclease/phosphatase"/>
</dbReference>
<organism evidence="12 13">
    <name type="scientific">Salvator merianae</name>
    <name type="common">Argentine black and white tegu</name>
    <name type="synonym">Tupinambis merianae</name>
    <dbReference type="NCBI Taxonomy" id="96440"/>
    <lineage>
        <taxon>Eukaryota</taxon>
        <taxon>Metazoa</taxon>
        <taxon>Chordata</taxon>
        <taxon>Craniata</taxon>
        <taxon>Vertebrata</taxon>
        <taxon>Euteleostomi</taxon>
        <taxon>Lepidosauria</taxon>
        <taxon>Squamata</taxon>
        <taxon>Bifurcata</taxon>
        <taxon>Unidentata</taxon>
        <taxon>Episquamata</taxon>
        <taxon>Laterata</taxon>
        <taxon>Teiioidea</taxon>
        <taxon>Teiidae</taxon>
        <taxon>Salvator</taxon>
    </lineage>
</organism>
<keyword evidence="9" id="KW-0464">Manganese</keyword>
<name>A0A8D0E4Q6_SALMN</name>
<evidence type="ECO:0000256" key="3">
    <source>
        <dbReference type="ARBA" id="ARBA00012115"/>
    </source>
</evidence>
<proteinExistence type="inferred from homology"/>
<keyword evidence="6" id="KW-0378">Hydrolase</keyword>
<keyword evidence="4 9" id="KW-0479">Metal-binding</keyword>
<dbReference type="CDD" id="cd09076">
    <property type="entry name" value="L1-EN"/>
    <property type="match status" value="1"/>
</dbReference>
<feature type="binding site" evidence="9">
    <location>
        <position position="41"/>
    </location>
    <ligand>
        <name>Mg(2+)</name>
        <dbReference type="ChEBI" id="CHEBI:18420"/>
        <label>1</label>
    </ligand>
</feature>
<reference evidence="12" key="1">
    <citation type="submission" date="2025-08" db="UniProtKB">
        <authorList>
            <consortium name="Ensembl"/>
        </authorList>
    </citation>
    <scope>IDENTIFICATION</scope>
</reference>
<feature type="site" description="Transition state stabilizer" evidence="10">
    <location>
        <position position="147"/>
    </location>
</feature>
<keyword evidence="5" id="KW-0227">DNA damage</keyword>
<dbReference type="InterPro" id="IPR004808">
    <property type="entry name" value="AP_endonuc_1"/>
</dbReference>
<evidence type="ECO:0000256" key="7">
    <source>
        <dbReference type="ARBA" id="ARBA00022842"/>
    </source>
</evidence>
<keyword evidence="7 9" id="KW-0460">Magnesium</keyword>
<comment type="cofactor">
    <cofactor evidence="9">
        <name>Mg(2+)</name>
        <dbReference type="ChEBI" id="CHEBI:18420"/>
    </cofactor>
    <cofactor evidence="9">
        <name>Mn(2+)</name>
        <dbReference type="ChEBI" id="CHEBI:29035"/>
    </cofactor>
    <text evidence="9">Probably binds two magnesium or manganese ions per subunit.</text>
</comment>
<evidence type="ECO:0000313" key="12">
    <source>
        <dbReference type="Ensembl" id="ENSSMRP00000026223.1"/>
    </source>
</evidence>
<dbReference type="GO" id="GO:0008081">
    <property type="term" value="F:phosphoric diester hydrolase activity"/>
    <property type="evidence" value="ECO:0007669"/>
    <property type="project" value="TreeGrafter"/>
</dbReference>
<dbReference type="Proteomes" id="UP000694421">
    <property type="component" value="Unplaced"/>
</dbReference>
<dbReference type="GeneTree" id="ENSGT00950000183016"/>
<evidence type="ECO:0000256" key="6">
    <source>
        <dbReference type="ARBA" id="ARBA00022801"/>
    </source>
</evidence>
<dbReference type="GO" id="GO:0003906">
    <property type="term" value="F:DNA-(apurinic or apyrimidinic site) endonuclease activity"/>
    <property type="evidence" value="ECO:0007669"/>
    <property type="project" value="TreeGrafter"/>
</dbReference>
<feature type="binding site" evidence="9">
    <location>
        <position position="145"/>
    </location>
    <ligand>
        <name>Mg(2+)</name>
        <dbReference type="ChEBI" id="CHEBI:18420"/>
        <label>1</label>
    </ligand>
</feature>
<evidence type="ECO:0000259" key="11">
    <source>
        <dbReference type="Pfam" id="PF03372"/>
    </source>
</evidence>
<dbReference type="AlphaFoldDB" id="A0A8D0E4Q6"/>
<evidence type="ECO:0000256" key="4">
    <source>
        <dbReference type="ARBA" id="ARBA00022723"/>
    </source>
</evidence>
<keyword evidence="8" id="KW-0234">DNA repair</keyword>
<evidence type="ECO:0000256" key="2">
    <source>
        <dbReference type="ARBA" id="ARBA00007092"/>
    </source>
</evidence>
<comment type="catalytic activity">
    <reaction evidence="1">
        <text>Exonucleolytic cleavage in the 3'- to 5'-direction to yield nucleoside 5'-phosphates.</text>
        <dbReference type="EC" id="3.1.11.2"/>
    </reaction>
</comment>
<dbReference type="GO" id="GO:0005634">
    <property type="term" value="C:nucleus"/>
    <property type="evidence" value="ECO:0007669"/>
    <property type="project" value="TreeGrafter"/>
</dbReference>
<feature type="site" description="Important for catalytic activity" evidence="10">
    <location>
        <position position="208"/>
    </location>
</feature>
<protein>
    <recommendedName>
        <fullName evidence="3">exodeoxyribonuclease III</fullName>
        <ecNumber evidence="3">3.1.11.2</ecNumber>
    </recommendedName>
</protein>
<dbReference type="GO" id="GO:0006284">
    <property type="term" value="P:base-excision repair"/>
    <property type="evidence" value="ECO:0007669"/>
    <property type="project" value="TreeGrafter"/>
</dbReference>
<dbReference type="InterPro" id="IPR036691">
    <property type="entry name" value="Endo/exonu/phosph_ase_sf"/>
</dbReference>
<sequence>MDTPYIKSLSYNINGLNNPVKRKRFEFFLREQRPQVVFLQEMHKMRTKVNLPLLAHPHWRKEFSAYGTLSSREVSILLSPDFLFVEKDVLRDPKGRYVFIQGLWQGIPLTLASIYVPNKGQLNFIHNTFQKLFAFSQREILIGTDMNLTAEQKLDRQGSQLKEASGVRNILLPLLTKFGLIDVYRHINGTTQDYTFFSARHNTYSRIDYILMPQSQKQKYPRKLLI</sequence>
<dbReference type="Gene3D" id="3.60.10.10">
    <property type="entry name" value="Endonuclease/exonuclease/phosphatase"/>
    <property type="match status" value="1"/>
</dbReference>
<dbReference type="OMA" id="EIWINDI"/>
<evidence type="ECO:0000256" key="9">
    <source>
        <dbReference type="PIRSR" id="PIRSR604808-2"/>
    </source>
</evidence>
<dbReference type="Pfam" id="PF03372">
    <property type="entry name" value="Exo_endo_phos"/>
    <property type="match status" value="1"/>
</dbReference>
<dbReference type="EC" id="3.1.11.2" evidence="3"/>
<feature type="binding site" evidence="9">
    <location>
        <position position="147"/>
    </location>
    <ligand>
        <name>Mg(2+)</name>
        <dbReference type="ChEBI" id="CHEBI:18420"/>
        <label>1</label>
    </ligand>
</feature>
<evidence type="ECO:0000313" key="13">
    <source>
        <dbReference type="Proteomes" id="UP000694421"/>
    </source>
</evidence>
<evidence type="ECO:0000256" key="5">
    <source>
        <dbReference type="ARBA" id="ARBA00022763"/>
    </source>
</evidence>
<evidence type="ECO:0000256" key="8">
    <source>
        <dbReference type="ARBA" id="ARBA00023204"/>
    </source>
</evidence>